<proteinExistence type="predicted"/>
<evidence type="ECO:0000313" key="7">
    <source>
        <dbReference type="Proteomes" id="UP001189429"/>
    </source>
</evidence>
<name>A0ABN9RPW2_9DINO</name>
<dbReference type="InterPro" id="IPR016024">
    <property type="entry name" value="ARM-type_fold"/>
</dbReference>
<dbReference type="PANTHER" id="PTHR22780">
    <property type="entry name" value="ADAPTIN, ALPHA/GAMMA/EPSILON"/>
    <property type="match status" value="1"/>
</dbReference>
<feature type="non-terminal residue" evidence="6">
    <location>
        <position position="1"/>
    </location>
</feature>
<accession>A0ABN9RPW2</accession>
<evidence type="ECO:0000313" key="6">
    <source>
        <dbReference type="EMBL" id="CAK0820744.1"/>
    </source>
</evidence>
<feature type="domain" description="Clathrin/coatomer adaptor adaptin-like N-terminal" evidence="5">
    <location>
        <begin position="29"/>
        <end position="162"/>
    </location>
</feature>
<dbReference type="Proteomes" id="UP001189429">
    <property type="component" value="Unassembled WGS sequence"/>
</dbReference>
<feature type="non-terminal residue" evidence="6">
    <location>
        <position position="163"/>
    </location>
</feature>
<evidence type="ECO:0000256" key="1">
    <source>
        <dbReference type="ARBA" id="ARBA00004308"/>
    </source>
</evidence>
<dbReference type="InterPro" id="IPR050840">
    <property type="entry name" value="Adaptor_Complx_Large_Subunit"/>
</dbReference>
<dbReference type="EMBL" id="CAUYUJ010007438">
    <property type="protein sequence ID" value="CAK0820744.1"/>
    <property type="molecule type" value="Genomic_DNA"/>
</dbReference>
<dbReference type="InterPro" id="IPR011989">
    <property type="entry name" value="ARM-like"/>
</dbReference>
<evidence type="ECO:0000256" key="2">
    <source>
        <dbReference type="ARBA" id="ARBA00022448"/>
    </source>
</evidence>
<evidence type="ECO:0000259" key="5">
    <source>
        <dbReference type="Pfam" id="PF01602"/>
    </source>
</evidence>
<comment type="subcellular location">
    <subcellularLocation>
        <location evidence="1">Endomembrane system</location>
    </subcellularLocation>
</comment>
<evidence type="ECO:0000256" key="3">
    <source>
        <dbReference type="ARBA" id="ARBA00022927"/>
    </source>
</evidence>
<reference evidence="6" key="1">
    <citation type="submission" date="2023-10" db="EMBL/GenBank/DDBJ databases">
        <authorList>
            <person name="Chen Y."/>
            <person name="Shah S."/>
            <person name="Dougan E. K."/>
            <person name="Thang M."/>
            <person name="Chan C."/>
        </authorList>
    </citation>
    <scope>NUCLEOTIDE SEQUENCE [LARGE SCALE GENOMIC DNA]</scope>
</reference>
<gene>
    <name evidence="6" type="ORF">PCOR1329_LOCUS22303</name>
</gene>
<evidence type="ECO:0000256" key="4">
    <source>
        <dbReference type="ARBA" id="ARBA00023136"/>
    </source>
</evidence>
<comment type="caution">
    <text evidence="6">The sequence shown here is derived from an EMBL/GenBank/DDBJ whole genome shotgun (WGS) entry which is preliminary data.</text>
</comment>
<keyword evidence="4" id="KW-0472">Membrane</keyword>
<keyword evidence="2" id="KW-0813">Transport</keyword>
<sequence>ALGVEQPNQMKGLQVFIADIRNCPTKDLEEKRVNRELAKIRQRFTAEGDKMSGYDKKKYIWKLLYAYMLGYEIDCGHHLQAVKLCSSSKFSEKTAGYLAISLLLADNEKMLTMVVNSIKQDMASGNDALAALALNTVANIGGAEFADNLFSDIARSLISPSSR</sequence>
<dbReference type="Pfam" id="PF01602">
    <property type="entry name" value="Adaptin_N"/>
    <property type="match status" value="1"/>
</dbReference>
<organism evidence="6 7">
    <name type="scientific">Prorocentrum cordatum</name>
    <dbReference type="NCBI Taxonomy" id="2364126"/>
    <lineage>
        <taxon>Eukaryota</taxon>
        <taxon>Sar</taxon>
        <taxon>Alveolata</taxon>
        <taxon>Dinophyceae</taxon>
        <taxon>Prorocentrales</taxon>
        <taxon>Prorocentraceae</taxon>
        <taxon>Prorocentrum</taxon>
    </lineage>
</organism>
<dbReference type="Gene3D" id="1.25.10.10">
    <property type="entry name" value="Leucine-rich Repeat Variant"/>
    <property type="match status" value="1"/>
</dbReference>
<dbReference type="SUPFAM" id="SSF48371">
    <property type="entry name" value="ARM repeat"/>
    <property type="match status" value="1"/>
</dbReference>
<dbReference type="InterPro" id="IPR002553">
    <property type="entry name" value="Clathrin/coatomer_adapt-like_N"/>
</dbReference>
<keyword evidence="3" id="KW-0653">Protein transport</keyword>
<keyword evidence="7" id="KW-1185">Reference proteome</keyword>
<protein>
    <recommendedName>
        <fullName evidence="5">Clathrin/coatomer adaptor adaptin-like N-terminal domain-containing protein</fullName>
    </recommendedName>
</protein>